<dbReference type="AlphaFoldDB" id="A0A1S9DP43"/>
<comment type="caution">
    <text evidence="2">The sequence shown here is derived from an EMBL/GenBank/DDBJ whole genome shotgun (WGS) entry which is preliminary data.</text>
</comment>
<accession>A0A1S9DP43</accession>
<dbReference type="VEuPathDB" id="FungiDB:AO090012000013"/>
<feature type="signal peptide" evidence="1">
    <location>
        <begin position="1"/>
        <end position="21"/>
    </location>
</feature>
<feature type="chain" id="PRO_5012978506" evidence="1">
    <location>
        <begin position="22"/>
        <end position="313"/>
    </location>
</feature>
<dbReference type="Proteomes" id="UP000190312">
    <property type="component" value="Unassembled WGS sequence"/>
</dbReference>
<protein>
    <submittedName>
        <fullName evidence="2">Uncharacterized protein</fullName>
    </submittedName>
</protein>
<dbReference type="EMBL" id="MKZY01000003">
    <property type="protein sequence ID" value="OOO10837.1"/>
    <property type="molecule type" value="Genomic_DNA"/>
</dbReference>
<name>A0A1S9DP43_ASPOZ</name>
<sequence>MWSAYLFIIAALAIQLETGEAADMRYRDASTCVDPESFMSCRHRARESRIDCVSKRCYGAEDPCTKVYSCEYGVSVSGLVYSCPDVNLDQIPFWPAPDNAPSGCVCNVGKITKKQLQIENQAKACVKNVTKPGQLSAAEERTDYFLTNIRLIARRIWDTCPNTKPFLITADYWSKYLLGSLDWDACAPYLQQYDCAGTLGFGAADAGGTQNFYEPGNIPKNGTGMLTNTGGVISTPVSGSSFTWTLGTTTHPITAVVSSTATPSTTRECTATACQGRQTTGGGESIAAGQSRPGILLAGTLLGLWAAWIGFCM</sequence>
<dbReference type="OrthoDB" id="3538998at2759"/>
<keyword evidence="1" id="KW-0732">Signal</keyword>
<proteinExistence type="predicted"/>
<organism evidence="2 3">
    <name type="scientific">Aspergillus oryzae</name>
    <name type="common">Yellow koji mold</name>
    <dbReference type="NCBI Taxonomy" id="5062"/>
    <lineage>
        <taxon>Eukaryota</taxon>
        <taxon>Fungi</taxon>
        <taxon>Dikarya</taxon>
        <taxon>Ascomycota</taxon>
        <taxon>Pezizomycotina</taxon>
        <taxon>Eurotiomycetes</taxon>
        <taxon>Eurotiomycetidae</taxon>
        <taxon>Eurotiales</taxon>
        <taxon>Aspergillaceae</taxon>
        <taxon>Aspergillus</taxon>
        <taxon>Aspergillus subgen. Circumdati</taxon>
    </lineage>
</organism>
<evidence type="ECO:0000313" key="3">
    <source>
        <dbReference type="Proteomes" id="UP000190312"/>
    </source>
</evidence>
<reference evidence="2 3" key="1">
    <citation type="submission" date="2016-10" db="EMBL/GenBank/DDBJ databases">
        <title>Genome sequencing of Aspergillus oryzae BCC7051.</title>
        <authorList>
            <person name="Thammarongtham C."/>
            <person name="Vorapreeda T."/>
            <person name="Nookaew I."/>
            <person name="Srisuk T."/>
            <person name="Land M."/>
            <person name="Jeennor S."/>
            <person name="Laoteng K."/>
        </authorList>
    </citation>
    <scope>NUCLEOTIDE SEQUENCE [LARGE SCALE GENOMIC DNA]</scope>
    <source>
        <strain evidence="2 3">BCC7051</strain>
    </source>
</reference>
<evidence type="ECO:0000256" key="1">
    <source>
        <dbReference type="SAM" id="SignalP"/>
    </source>
</evidence>
<evidence type="ECO:0000313" key="2">
    <source>
        <dbReference type="EMBL" id="OOO10837.1"/>
    </source>
</evidence>
<gene>
    <name evidence="2" type="ORF">OAory_01073070</name>
</gene>